<sequence length="83" mass="9485">MTLVDMPAQFSIHNSTSDAKNLFDLIGHKTYEVIEDDSRWNLHPKFMLEIIGGMTPDIVLRSKASNENRIYIEVKKTQPSLPP</sequence>
<dbReference type="EMBL" id="CP011801">
    <property type="protein sequence ID" value="ALA57218.1"/>
    <property type="molecule type" value="Genomic_DNA"/>
</dbReference>
<protein>
    <submittedName>
        <fullName evidence="1">Uncharacterized protein</fullName>
    </submittedName>
</protein>
<name>A0A0K2G8D3_NITMO</name>
<keyword evidence="2" id="KW-1185">Reference proteome</keyword>
<evidence type="ECO:0000313" key="1">
    <source>
        <dbReference type="EMBL" id="ALA57218.1"/>
    </source>
</evidence>
<dbReference type="Proteomes" id="UP000069205">
    <property type="component" value="Chromosome"/>
</dbReference>
<dbReference type="PATRIC" id="fig|42253.5.peg.769"/>
<organism evidence="1 2">
    <name type="scientific">Nitrospira moscoviensis</name>
    <dbReference type="NCBI Taxonomy" id="42253"/>
    <lineage>
        <taxon>Bacteria</taxon>
        <taxon>Pseudomonadati</taxon>
        <taxon>Nitrospirota</taxon>
        <taxon>Nitrospiria</taxon>
        <taxon>Nitrospirales</taxon>
        <taxon>Nitrospiraceae</taxon>
        <taxon>Nitrospira</taxon>
    </lineage>
</organism>
<proteinExistence type="predicted"/>
<evidence type="ECO:0000313" key="2">
    <source>
        <dbReference type="Proteomes" id="UP000069205"/>
    </source>
</evidence>
<dbReference type="KEGG" id="nmv:NITMOv2_0782"/>
<reference evidence="1 2" key="1">
    <citation type="journal article" date="2015" name="Proc. Natl. Acad. Sci. U.S.A.">
        <title>Expanded metabolic versatility of ubiquitous nitrite-oxidizing bacteria from the genus Nitrospira.</title>
        <authorList>
            <person name="Koch H."/>
            <person name="Lucker S."/>
            <person name="Albertsen M."/>
            <person name="Kitzinger K."/>
            <person name="Herbold C."/>
            <person name="Spieck E."/>
            <person name="Nielsen P.H."/>
            <person name="Wagner M."/>
            <person name="Daims H."/>
        </authorList>
    </citation>
    <scope>NUCLEOTIDE SEQUENCE [LARGE SCALE GENOMIC DNA]</scope>
    <source>
        <strain evidence="1 2">NSP M-1</strain>
    </source>
</reference>
<dbReference type="AlphaFoldDB" id="A0A0K2G8D3"/>
<accession>A0A0K2G8D3</accession>
<gene>
    <name evidence="1" type="ORF">NITMOv2_0782</name>
</gene>